<gene>
    <name evidence="2" type="ORF">N4261_13385</name>
</gene>
<proteinExistence type="predicted"/>
<dbReference type="EMBL" id="CP104562">
    <property type="protein sequence ID" value="UXH76068.1"/>
    <property type="molecule type" value="Genomic_DNA"/>
</dbReference>
<organism evidence="2 3">
    <name type="scientific">Roseateles amylovorans</name>
    <dbReference type="NCBI Taxonomy" id="2978473"/>
    <lineage>
        <taxon>Bacteria</taxon>
        <taxon>Pseudomonadati</taxon>
        <taxon>Pseudomonadota</taxon>
        <taxon>Betaproteobacteria</taxon>
        <taxon>Burkholderiales</taxon>
        <taxon>Sphaerotilaceae</taxon>
        <taxon>Roseateles</taxon>
    </lineage>
</organism>
<reference evidence="2" key="1">
    <citation type="submission" date="2022-10" db="EMBL/GenBank/DDBJ databases">
        <title>Characterization and whole genome sequencing of a new Roseateles species, isolated from fresh water.</title>
        <authorList>
            <person name="Guliayeva D.Y."/>
            <person name="Akhremchuk A.E."/>
            <person name="Sikolenko M.A."/>
            <person name="Valentovich L.N."/>
            <person name="Sidarenka A.V."/>
        </authorList>
    </citation>
    <scope>NUCLEOTIDE SEQUENCE</scope>
    <source>
        <strain evidence="2">BIM B-1768</strain>
    </source>
</reference>
<evidence type="ECO:0008006" key="4">
    <source>
        <dbReference type="Google" id="ProtNLM"/>
    </source>
</evidence>
<name>A0ABY6AXP9_9BURK</name>
<evidence type="ECO:0000313" key="2">
    <source>
        <dbReference type="EMBL" id="UXH76068.1"/>
    </source>
</evidence>
<keyword evidence="1" id="KW-0732">Signal</keyword>
<accession>A0ABY6AXP9</accession>
<dbReference type="Proteomes" id="UP001064933">
    <property type="component" value="Chromosome"/>
</dbReference>
<feature type="chain" id="PRO_5045268182" description="DUF4019 domain-containing protein" evidence="1">
    <location>
        <begin position="24"/>
        <end position="191"/>
    </location>
</feature>
<evidence type="ECO:0000256" key="1">
    <source>
        <dbReference type="SAM" id="SignalP"/>
    </source>
</evidence>
<sequence length="191" mass="21141">MLNIRLALISSLLCLPLMSQAQAAFEPKPAGAGQVIEEIVHPIRLFKYEPALDLASSAIPAKSAEGVVSGWIAAMRRGDFDAALQAWDASSREKILARSKADGRSKESWVAQWRQLYGERKARATDQVRFESAVLIQYEVVDSTNKVVTSEPVVLVQQGGVWQLTLSYANHAVVQGWNLPTKRVQRLNSQR</sequence>
<feature type="signal peptide" evidence="1">
    <location>
        <begin position="1"/>
        <end position="23"/>
    </location>
</feature>
<keyword evidence="3" id="KW-1185">Reference proteome</keyword>
<dbReference type="RefSeq" id="WP_261755799.1">
    <property type="nucleotide sequence ID" value="NZ_CP104562.2"/>
</dbReference>
<evidence type="ECO:0000313" key="3">
    <source>
        <dbReference type="Proteomes" id="UP001064933"/>
    </source>
</evidence>
<protein>
    <recommendedName>
        <fullName evidence="4">DUF4019 domain-containing protein</fullName>
    </recommendedName>
</protein>